<accession>A0ABP7YST7</accession>
<organism evidence="2 3">
    <name type="scientific">Sphingobacterium kyonggiense</name>
    <dbReference type="NCBI Taxonomy" id="714075"/>
    <lineage>
        <taxon>Bacteria</taxon>
        <taxon>Pseudomonadati</taxon>
        <taxon>Bacteroidota</taxon>
        <taxon>Sphingobacteriia</taxon>
        <taxon>Sphingobacteriales</taxon>
        <taxon>Sphingobacteriaceae</taxon>
        <taxon>Sphingobacterium</taxon>
    </lineage>
</organism>
<sequence length="189" mass="21685">MILSKPDFLKSPLEHFRGNIEQIFRSKVQIFREKSVKNGLPFVYTLVLQDQQEPLLTSISYGASFAIAPEQKNKVELLLQMETNDMAWAHVIGYLANHLRGDCPFHEGEIIRFGQMISQESKLNSFVVCKPDMEELQGSIMDSRKSSSVHLMQLLPIYEEEVLSIAKYGLNGFIDRLKDKKTDPKRKPI</sequence>
<keyword evidence="3" id="KW-1185">Reference proteome</keyword>
<name>A0ABP7YST7_9SPHI</name>
<dbReference type="Pfam" id="PF05076">
    <property type="entry name" value="SUFU"/>
    <property type="match status" value="1"/>
</dbReference>
<dbReference type="InterPro" id="IPR020941">
    <property type="entry name" value="SUFU-like_domain"/>
</dbReference>
<dbReference type="EMBL" id="BAAAZI010000008">
    <property type="protein sequence ID" value="GAA4140819.1"/>
    <property type="molecule type" value="Genomic_DNA"/>
</dbReference>
<feature type="domain" description="Suppressor of fused-like" evidence="1">
    <location>
        <begin position="49"/>
        <end position="183"/>
    </location>
</feature>
<comment type="caution">
    <text evidence="2">The sequence shown here is derived from an EMBL/GenBank/DDBJ whole genome shotgun (WGS) entry which is preliminary data.</text>
</comment>
<reference evidence="3" key="1">
    <citation type="journal article" date="2019" name="Int. J. Syst. Evol. Microbiol.">
        <title>The Global Catalogue of Microorganisms (GCM) 10K type strain sequencing project: providing services to taxonomists for standard genome sequencing and annotation.</title>
        <authorList>
            <consortium name="The Broad Institute Genomics Platform"/>
            <consortium name="The Broad Institute Genome Sequencing Center for Infectious Disease"/>
            <person name="Wu L."/>
            <person name="Ma J."/>
        </authorList>
    </citation>
    <scope>NUCLEOTIDE SEQUENCE [LARGE SCALE GENOMIC DNA]</scope>
    <source>
        <strain evidence="3">JCM 16704</strain>
    </source>
</reference>
<dbReference type="RefSeq" id="WP_344674589.1">
    <property type="nucleotide sequence ID" value="NZ_BAAAZI010000008.1"/>
</dbReference>
<dbReference type="Proteomes" id="UP001500101">
    <property type="component" value="Unassembled WGS sequence"/>
</dbReference>
<evidence type="ECO:0000313" key="3">
    <source>
        <dbReference type="Proteomes" id="UP001500101"/>
    </source>
</evidence>
<proteinExistence type="predicted"/>
<protein>
    <recommendedName>
        <fullName evidence="1">Suppressor of fused-like domain-containing protein</fullName>
    </recommendedName>
</protein>
<evidence type="ECO:0000259" key="1">
    <source>
        <dbReference type="Pfam" id="PF05076"/>
    </source>
</evidence>
<gene>
    <name evidence="2" type="ORF">GCM10022216_20260</name>
</gene>
<evidence type="ECO:0000313" key="2">
    <source>
        <dbReference type="EMBL" id="GAA4140819.1"/>
    </source>
</evidence>